<keyword evidence="1" id="KW-0472">Membrane</keyword>
<dbReference type="EMBL" id="ADGP01000021">
    <property type="protein sequence ID" value="EFD93793.1"/>
    <property type="molecule type" value="Genomic_DNA"/>
</dbReference>
<keyword evidence="1" id="KW-1133">Transmembrane helix</keyword>
<reference evidence="3" key="1">
    <citation type="submission" date="2009-12" db="EMBL/GenBank/DDBJ databases">
        <title>Sequence of Clostridiales genomosp. BVAB3 str. UPII9-5.</title>
        <authorList>
            <person name="Madupu R."/>
            <person name="Durkin A.S."/>
            <person name="Torralba M."/>
            <person name="Methe B."/>
            <person name="Sutton G.G."/>
            <person name="Strausberg R.L."/>
            <person name="Nelson K.E."/>
        </authorList>
    </citation>
    <scope>NUCLEOTIDE SEQUENCE [LARGE SCALE GENOMIC DNA]</scope>
    <source>
        <strain evidence="3">28L</strain>
    </source>
</reference>
<proteinExistence type="predicted"/>
<keyword evidence="1" id="KW-0812">Transmembrane</keyword>
<name>D3LVZ0_9FIRM</name>
<dbReference type="RefSeq" id="WP_009369983.1">
    <property type="nucleotide sequence ID" value="NZ_ADGP01000021.1"/>
</dbReference>
<evidence type="ECO:0000313" key="2">
    <source>
        <dbReference type="EMBL" id="EFD93793.1"/>
    </source>
</evidence>
<comment type="caution">
    <text evidence="2">The sequence shown here is derived from an EMBL/GenBank/DDBJ whole genome shotgun (WGS) entry which is preliminary data.</text>
</comment>
<organism evidence="2 3">
    <name type="scientific">Megasphaera lornae</name>
    <dbReference type="NCBI Taxonomy" id="1000568"/>
    <lineage>
        <taxon>Bacteria</taxon>
        <taxon>Bacillati</taxon>
        <taxon>Bacillota</taxon>
        <taxon>Negativicutes</taxon>
        <taxon>Veillonellales</taxon>
        <taxon>Veillonellaceae</taxon>
        <taxon>Megasphaera</taxon>
    </lineage>
</organism>
<dbReference type="STRING" id="699218.HMPREF0889_1147"/>
<feature type="transmembrane region" description="Helical" evidence="1">
    <location>
        <begin position="25"/>
        <end position="45"/>
    </location>
</feature>
<protein>
    <submittedName>
        <fullName evidence="2">Uncharacterized protein</fullName>
    </submittedName>
</protein>
<accession>D3LVZ0</accession>
<evidence type="ECO:0000256" key="1">
    <source>
        <dbReference type="SAM" id="Phobius"/>
    </source>
</evidence>
<dbReference type="Proteomes" id="UP000003242">
    <property type="component" value="Unassembled WGS sequence"/>
</dbReference>
<sequence length="55" mass="6521">MGRTFILACAVFCWGKTWISYTPPIFHAAIFFTVVFIISSSVAYYHNWQRMKKKR</sequence>
<gene>
    <name evidence="2" type="ORF">HMPREF0889_1147</name>
</gene>
<dbReference type="AlphaFoldDB" id="D3LVZ0"/>
<evidence type="ECO:0000313" key="3">
    <source>
        <dbReference type="Proteomes" id="UP000003242"/>
    </source>
</evidence>